<protein>
    <recommendedName>
        <fullName evidence="1">2EXR domain-containing protein</fullName>
    </recommendedName>
</protein>
<dbReference type="Proteomes" id="UP000235371">
    <property type="component" value="Unassembled WGS sequence"/>
</dbReference>
<dbReference type="PANTHER" id="PTHR35910:SF6">
    <property type="entry name" value="2EXR DOMAIN-CONTAINING PROTEIN"/>
    <property type="match status" value="1"/>
</dbReference>
<dbReference type="RefSeq" id="XP_024727677.1">
    <property type="nucleotide sequence ID" value="XM_024871516.1"/>
</dbReference>
<sequence length="297" mass="34090">MDSGNSSTGSEVVQAIPYISFTPFPKKAEERDTEDGERQFAVFPKLPIELRFNIWKHALPEPRLVTLSHFFDHSVRDYDHESDYDGEFDYDSDSDDFDIIGLKTGMRITCQHVSIDMRQVNSEARAVALNNYSPRFEDIRGGAVFFNNERDVLCLEEVKGLHSNSSLWDQLDKKITQSFQQSLGLVQNVVLIDKGIMIFSYGHAMKYRIGSFFDDLPNLGVVKEVGDRNYLEQEMMTEFIKGMAKRKKDGLQFKSDVKDPSFLRGLEKPKVFYLTRESFNDLEDDGSIGLDAAQKRY</sequence>
<dbReference type="Pfam" id="PF20150">
    <property type="entry name" value="2EXR"/>
    <property type="match status" value="1"/>
</dbReference>
<dbReference type="GeneID" id="36579598"/>
<dbReference type="InParanoid" id="A0A2J6SJ37"/>
<dbReference type="AlphaFoldDB" id="A0A2J6SJ37"/>
<evidence type="ECO:0000313" key="3">
    <source>
        <dbReference type="Proteomes" id="UP000235371"/>
    </source>
</evidence>
<dbReference type="EMBL" id="KZ613913">
    <property type="protein sequence ID" value="PMD50773.1"/>
    <property type="molecule type" value="Genomic_DNA"/>
</dbReference>
<organism evidence="2 3">
    <name type="scientific">Hyaloscypha bicolor E</name>
    <dbReference type="NCBI Taxonomy" id="1095630"/>
    <lineage>
        <taxon>Eukaryota</taxon>
        <taxon>Fungi</taxon>
        <taxon>Dikarya</taxon>
        <taxon>Ascomycota</taxon>
        <taxon>Pezizomycotina</taxon>
        <taxon>Leotiomycetes</taxon>
        <taxon>Helotiales</taxon>
        <taxon>Hyaloscyphaceae</taxon>
        <taxon>Hyaloscypha</taxon>
        <taxon>Hyaloscypha bicolor</taxon>
    </lineage>
</organism>
<reference evidence="2 3" key="1">
    <citation type="submission" date="2016-04" db="EMBL/GenBank/DDBJ databases">
        <title>A degradative enzymes factory behind the ericoid mycorrhizal symbiosis.</title>
        <authorList>
            <consortium name="DOE Joint Genome Institute"/>
            <person name="Martino E."/>
            <person name="Morin E."/>
            <person name="Grelet G."/>
            <person name="Kuo A."/>
            <person name="Kohler A."/>
            <person name="Daghino S."/>
            <person name="Barry K."/>
            <person name="Choi C."/>
            <person name="Cichocki N."/>
            <person name="Clum A."/>
            <person name="Copeland A."/>
            <person name="Hainaut M."/>
            <person name="Haridas S."/>
            <person name="Labutti K."/>
            <person name="Lindquist E."/>
            <person name="Lipzen A."/>
            <person name="Khouja H.-R."/>
            <person name="Murat C."/>
            <person name="Ohm R."/>
            <person name="Olson A."/>
            <person name="Spatafora J."/>
            <person name="Veneault-Fourrey C."/>
            <person name="Henrissat B."/>
            <person name="Grigoriev I."/>
            <person name="Martin F."/>
            <person name="Perotto S."/>
        </authorList>
    </citation>
    <scope>NUCLEOTIDE SEQUENCE [LARGE SCALE GENOMIC DNA]</scope>
    <source>
        <strain evidence="2 3">E</strain>
    </source>
</reference>
<gene>
    <name evidence="2" type="ORF">K444DRAFT_276612</name>
</gene>
<evidence type="ECO:0000259" key="1">
    <source>
        <dbReference type="Pfam" id="PF20150"/>
    </source>
</evidence>
<feature type="domain" description="2EXR" evidence="1">
    <location>
        <begin position="40"/>
        <end position="153"/>
    </location>
</feature>
<name>A0A2J6SJ37_9HELO</name>
<evidence type="ECO:0000313" key="2">
    <source>
        <dbReference type="EMBL" id="PMD50773.1"/>
    </source>
</evidence>
<accession>A0A2J6SJ37</accession>
<keyword evidence="3" id="KW-1185">Reference proteome</keyword>
<proteinExistence type="predicted"/>
<dbReference type="OrthoDB" id="3557569at2759"/>
<dbReference type="PANTHER" id="PTHR35910">
    <property type="entry name" value="2EXR DOMAIN-CONTAINING PROTEIN"/>
    <property type="match status" value="1"/>
</dbReference>
<dbReference type="InterPro" id="IPR045518">
    <property type="entry name" value="2EXR"/>
</dbReference>